<dbReference type="Gene3D" id="3.40.50.2000">
    <property type="entry name" value="Glycogen Phosphorylase B"/>
    <property type="match status" value="2"/>
</dbReference>
<dbReference type="SUPFAM" id="SSF53756">
    <property type="entry name" value="UDP-Glycosyltransferase/glycogen phosphorylase"/>
    <property type="match status" value="1"/>
</dbReference>
<dbReference type="AlphaFoldDB" id="L0RA41"/>
<dbReference type="SUPFAM" id="SSF48208">
    <property type="entry name" value="Six-hairpin glycosidases"/>
    <property type="match status" value="1"/>
</dbReference>
<keyword evidence="3" id="KW-1185">Reference proteome</keyword>
<dbReference type="Proteomes" id="UP000010808">
    <property type="component" value="Chromosome"/>
</dbReference>
<dbReference type="InterPro" id="IPR008928">
    <property type="entry name" value="6-hairpin_glycosidase_sf"/>
</dbReference>
<protein>
    <recommendedName>
        <fullName evidence="1">Glycosyltransferase subfamily 4-like N-terminal domain-containing protein</fullName>
    </recommendedName>
</protein>
<dbReference type="HOGENOM" id="CLU_379805_0_0_7"/>
<name>L0RA41_9BACT</name>
<evidence type="ECO:0000313" key="2">
    <source>
        <dbReference type="EMBL" id="CCO23624.1"/>
    </source>
</evidence>
<dbReference type="GO" id="GO:0016757">
    <property type="term" value="F:glycosyltransferase activity"/>
    <property type="evidence" value="ECO:0007669"/>
    <property type="project" value="UniProtKB-ARBA"/>
</dbReference>
<proteinExistence type="predicted"/>
<dbReference type="InterPro" id="IPR028098">
    <property type="entry name" value="Glyco_trans_4-like_N"/>
</dbReference>
<sequence>MPPQQTDMINMKILMVHFDPCIRVLKEILALKTRGVSIDVLCTNLNSNPSIRDHVDNVYYYSNLCDLRLFLDNKHTNWDIIHCHNAPNSFIAAAIDVCKHRPVIYDCHDMTSMRSNITKVEEELEEYCFKRSAAVIHVSEGIKKYASLKYGHNLSIVLPSFPSPNQVTLKRKAKLDGNHIVYLGGIVNSPDSKYSYRYYLPMFKTICDAGIHLHVFPAQKAPWKFLSEYITTLDHSSYFHRHTPLPYEELIEEISQFQWGFSGFNLDSITSKQSIDFLHNALPNKFFDYLLAGVCPVVINNDTAAEFAIKHRLGYKALNIEEFVNICRDKKPYSPIEDTSIIDMDVQIDKLIAVYRAVSTDTVKSRQPLTFSYETQPKKDIDFPTIPFLKLNSNDSCHSTLQMLLQYYTSGVWLHKEKNCYFSHTSCDTHAFYLSTFNTLYLNGDEEVINQIKQIADLLLGLNNQNYKGNFGWGLGAPYLNNLSSNKKNPPVSPANTCYTYTSSMVGLALLETFEITGEQRYLDACTQWRDSYLKNISFHPENGCCLYADNASYRTPEPIFIPNVTPLFMGFLSEYSRVSNSTKDHRLIRRLGGNFSKLKSNGNWTYSTGAKEDLLHLGMIAEGFYRSKSILQDELDSQSLISSMIDMMFQDVEVNLTSNCLGTSNWGPAWALYSFLLHKAPKEYIASGIEFLTNNPQMMLYSIRTASLYARFFSKLQSDPAIDLRTHG</sequence>
<dbReference type="STRING" id="1121451.DESAM_21347"/>
<dbReference type="PATRIC" id="fig|1121451.3.peg.1593"/>
<feature type="domain" description="Glycosyltransferase subfamily 4-like N-terminal" evidence="1">
    <location>
        <begin position="30"/>
        <end position="151"/>
    </location>
</feature>
<organism evidence="2 3">
    <name type="scientific">Maridesulfovibrio hydrothermalis AM13 = DSM 14728</name>
    <dbReference type="NCBI Taxonomy" id="1121451"/>
    <lineage>
        <taxon>Bacteria</taxon>
        <taxon>Pseudomonadati</taxon>
        <taxon>Thermodesulfobacteriota</taxon>
        <taxon>Desulfovibrionia</taxon>
        <taxon>Desulfovibrionales</taxon>
        <taxon>Desulfovibrionaceae</taxon>
        <taxon>Maridesulfovibrio</taxon>
    </lineage>
</organism>
<evidence type="ECO:0000313" key="3">
    <source>
        <dbReference type="Proteomes" id="UP000010808"/>
    </source>
</evidence>
<dbReference type="RefSeq" id="WP_015336227.1">
    <property type="nucleotide sequence ID" value="NC_020055.1"/>
</dbReference>
<dbReference type="EMBL" id="FO203522">
    <property type="protein sequence ID" value="CCO23624.1"/>
    <property type="molecule type" value="Genomic_DNA"/>
</dbReference>
<reference evidence="2 3" key="1">
    <citation type="submission" date="2012-10" db="EMBL/GenBank/DDBJ databases">
        <authorList>
            <person name="Genoscope - CEA"/>
        </authorList>
    </citation>
    <scope>NUCLEOTIDE SEQUENCE [LARGE SCALE GENOMIC DNA]</scope>
    <source>
        <strain evidence="3">AM13 / DSM 14728</strain>
    </source>
</reference>
<accession>L0RA41</accession>
<dbReference type="KEGG" id="dhy:DESAM_21347"/>
<dbReference type="GO" id="GO:0005975">
    <property type="term" value="P:carbohydrate metabolic process"/>
    <property type="evidence" value="ECO:0007669"/>
    <property type="project" value="InterPro"/>
</dbReference>
<dbReference type="Pfam" id="PF13439">
    <property type="entry name" value="Glyco_transf_4"/>
    <property type="match status" value="1"/>
</dbReference>
<gene>
    <name evidence="2" type="ORF">DESAM_21347</name>
</gene>
<dbReference type="eggNOG" id="COG0438">
    <property type="taxonomic scope" value="Bacteria"/>
</dbReference>
<evidence type="ECO:0000259" key="1">
    <source>
        <dbReference type="Pfam" id="PF13439"/>
    </source>
</evidence>